<comment type="caution">
    <text evidence="3">The sequence shown here is derived from an EMBL/GenBank/DDBJ whole genome shotgun (WGS) entry which is preliminary data.</text>
</comment>
<dbReference type="CDD" id="cd05374">
    <property type="entry name" value="17beta-HSD-like_SDR_c"/>
    <property type="match status" value="1"/>
</dbReference>
<dbReference type="InterPro" id="IPR051911">
    <property type="entry name" value="SDR_oxidoreductase"/>
</dbReference>
<dbReference type="InterPro" id="IPR002347">
    <property type="entry name" value="SDR_fam"/>
</dbReference>
<dbReference type="GO" id="GO:0004303">
    <property type="term" value="F:estradiol 17-beta-dehydrogenase [NAD(P)+] activity"/>
    <property type="evidence" value="ECO:0007669"/>
    <property type="project" value="UniProtKB-EC"/>
</dbReference>
<evidence type="ECO:0000256" key="1">
    <source>
        <dbReference type="ARBA" id="ARBA00006484"/>
    </source>
</evidence>
<dbReference type="EMBL" id="JAALLH010000001">
    <property type="protein sequence ID" value="NIY69365.1"/>
    <property type="molecule type" value="Genomic_DNA"/>
</dbReference>
<reference evidence="3 4" key="1">
    <citation type="submission" date="2020-02" db="EMBL/GenBank/DDBJ databases">
        <title>Streptomyces malaysiensis DSM14702 (JHCC583434, PFL_A843) Genome sequencing and assembly.</title>
        <authorList>
            <person name="Samborskyy M."/>
        </authorList>
    </citation>
    <scope>NUCLEOTIDE SEQUENCE [LARGE SCALE GENOMIC DNA]</scope>
    <source>
        <strain evidence="3 4">DSM 14702</strain>
    </source>
</reference>
<evidence type="ECO:0000313" key="4">
    <source>
        <dbReference type="Proteomes" id="UP000536624"/>
    </source>
</evidence>
<proteinExistence type="inferred from homology"/>
<dbReference type="PANTHER" id="PTHR43976">
    <property type="entry name" value="SHORT CHAIN DEHYDROGENASE"/>
    <property type="match status" value="1"/>
</dbReference>
<evidence type="ECO:0000256" key="2">
    <source>
        <dbReference type="RuleBase" id="RU000363"/>
    </source>
</evidence>
<keyword evidence="3" id="KW-0560">Oxidoreductase</keyword>
<dbReference type="RefSeq" id="WP_167503988.1">
    <property type="nucleotide sequence ID" value="NZ_JAALLH010000001.1"/>
</dbReference>
<protein>
    <submittedName>
        <fullName evidence="3">Short-chain dehydrogenase/reductase SDR</fullName>
        <ecNumber evidence="3">1.1.1.62</ecNumber>
    </submittedName>
</protein>
<dbReference type="PRINTS" id="PR00081">
    <property type="entry name" value="GDHRDH"/>
</dbReference>
<dbReference type="Proteomes" id="UP000536624">
    <property type="component" value="Unassembled WGS sequence"/>
</dbReference>
<dbReference type="AlphaFoldDB" id="A0A7X6B104"/>
<dbReference type="PROSITE" id="PS00061">
    <property type="entry name" value="ADH_SHORT"/>
    <property type="match status" value="1"/>
</dbReference>
<name>A0A7X6B104_STRMQ</name>
<dbReference type="PANTHER" id="PTHR43976:SF9">
    <property type="entry name" value="OXIDOREDUCTASE"/>
    <property type="match status" value="1"/>
</dbReference>
<dbReference type="PRINTS" id="PR00080">
    <property type="entry name" value="SDRFAMILY"/>
</dbReference>
<dbReference type="EC" id="1.1.1.62" evidence="3"/>
<dbReference type="SUPFAM" id="SSF51735">
    <property type="entry name" value="NAD(P)-binding Rossmann-fold domains"/>
    <property type="match status" value="1"/>
</dbReference>
<dbReference type="InterPro" id="IPR036291">
    <property type="entry name" value="NAD(P)-bd_dom_sf"/>
</dbReference>
<evidence type="ECO:0000313" key="3">
    <source>
        <dbReference type="EMBL" id="NIY69365.1"/>
    </source>
</evidence>
<accession>A0A7X6B104</accession>
<sequence length="296" mass="31918">MSVVLITGAATGIGNLTAKALARAGHTVYASMRSVKGSNREHARELLDIAEKENQDLRVVELDVTSQEAADAAVQRILEETGQLDVVVQNAGHLYVGYLEAFTPEDLAHLFDTNVLGAHRVNRAALPHMRQRRAGTLIWVGSTIPITTPPFLGPYTASKAAMDSLAVSYAYELNAFGIESTIVMPGAFTQGTQHFPDASQAGDAARAAEYAELDPLVQRNNEAHDQLFPHGAENAHPSAVADEIVRVLALPRGTKPLRTVVDFTEAGVEKANAVVQSTREAFVQRMGFGELLQVKR</sequence>
<dbReference type="Pfam" id="PF00106">
    <property type="entry name" value="adh_short"/>
    <property type="match status" value="1"/>
</dbReference>
<dbReference type="Gene3D" id="3.40.50.720">
    <property type="entry name" value="NAD(P)-binding Rossmann-like Domain"/>
    <property type="match status" value="1"/>
</dbReference>
<gene>
    <name evidence="3" type="ORF">SMALB_7485</name>
</gene>
<dbReference type="InterPro" id="IPR020904">
    <property type="entry name" value="Sc_DH/Rdtase_CS"/>
</dbReference>
<comment type="similarity">
    <text evidence="1 2">Belongs to the short-chain dehydrogenases/reductases (SDR) family.</text>
</comment>
<organism evidence="3 4">
    <name type="scientific">Streptomyces malaysiensis</name>
    <dbReference type="NCBI Taxonomy" id="92644"/>
    <lineage>
        <taxon>Bacteria</taxon>
        <taxon>Bacillati</taxon>
        <taxon>Actinomycetota</taxon>
        <taxon>Actinomycetes</taxon>
        <taxon>Kitasatosporales</taxon>
        <taxon>Streptomycetaceae</taxon>
        <taxon>Streptomyces</taxon>
        <taxon>Streptomyces violaceusniger group</taxon>
    </lineage>
</organism>